<accession>A0ABT0CWL1</accession>
<organism evidence="1 2">
    <name type="scientific">Peteryoungia algae</name>
    <dbReference type="NCBI Taxonomy" id="2919917"/>
    <lineage>
        <taxon>Bacteria</taxon>
        <taxon>Pseudomonadati</taxon>
        <taxon>Pseudomonadota</taxon>
        <taxon>Alphaproteobacteria</taxon>
        <taxon>Hyphomicrobiales</taxon>
        <taxon>Rhizobiaceae</taxon>
        <taxon>Peteryoungia</taxon>
    </lineage>
</organism>
<name>A0ABT0CWL1_9HYPH</name>
<dbReference type="RefSeq" id="WP_245134747.1">
    <property type="nucleotide sequence ID" value="NZ_CP128477.1"/>
</dbReference>
<keyword evidence="1" id="KW-0614">Plasmid</keyword>
<dbReference type="Proteomes" id="UP001522662">
    <property type="component" value="Unassembled WGS sequence"/>
</dbReference>
<protein>
    <submittedName>
        <fullName evidence="1">GTPase</fullName>
    </submittedName>
</protein>
<dbReference type="EMBL" id="JALAYX010000001">
    <property type="protein sequence ID" value="MCJ8237344.1"/>
    <property type="molecule type" value="Genomic_DNA"/>
</dbReference>
<sequence>MSMRLASYLKDFSTATVPPAPSAPTFDMPSVDAFDMDFPALPEPEPLDAEAIRREAYAEGHEAGEKAAADRLEVDRQAMEIAHAQALAERDQKLRDEFAEILATKLPDVIQKLSLAVSEQAAIALAPVIGEALADKAVKDLAALLQAAIAAGEAGKIEVKGPRLLFEKLQADMPEHTSFLRYTEDEDLDLTAEFGEAALVTRISAFTASLKKVLA</sequence>
<keyword evidence="2" id="KW-1185">Reference proteome</keyword>
<evidence type="ECO:0000313" key="1">
    <source>
        <dbReference type="EMBL" id="MCJ8237344.1"/>
    </source>
</evidence>
<proteinExistence type="predicted"/>
<geneLocation type="plasmid" evidence="1">
    <name>unnamed</name>
</geneLocation>
<evidence type="ECO:0000313" key="2">
    <source>
        <dbReference type="Proteomes" id="UP001522662"/>
    </source>
</evidence>
<reference evidence="1 2" key="1">
    <citation type="submission" date="2022-03" db="EMBL/GenBank/DDBJ databases">
        <title>Rhizobium SSM4.3 sp. nov., isolated from Sediment (Gouqi Island).</title>
        <authorList>
            <person name="Chen G."/>
        </authorList>
    </citation>
    <scope>NUCLEOTIDE SEQUENCE [LARGE SCALE GENOMIC DNA]</scope>
    <source>
        <strain evidence="1 2">SSM4.3</strain>
        <plasmid evidence="1">unnamed</plasmid>
    </source>
</reference>
<comment type="caution">
    <text evidence="1">The sequence shown here is derived from an EMBL/GenBank/DDBJ whole genome shotgun (WGS) entry which is preliminary data.</text>
</comment>
<gene>
    <name evidence="1" type="ORF">MKJ03_03330</name>
</gene>